<keyword evidence="1" id="KW-0175">Coiled coil</keyword>
<dbReference type="EMBL" id="MCFK01010379">
    <property type="protein sequence ID" value="RKF53618.1"/>
    <property type="molecule type" value="Genomic_DNA"/>
</dbReference>
<reference evidence="3 4" key="1">
    <citation type="journal article" date="2018" name="BMC Genomics">
        <title>Comparative genome analyses reveal sequence features reflecting distinct modes of host-adaptation between dicot and monocot powdery mildew.</title>
        <authorList>
            <person name="Wu Y."/>
            <person name="Ma X."/>
            <person name="Pan Z."/>
            <person name="Kale S.D."/>
            <person name="Song Y."/>
            <person name="King H."/>
            <person name="Zhang Q."/>
            <person name="Presley C."/>
            <person name="Deng X."/>
            <person name="Wei C.I."/>
            <person name="Xiao S."/>
        </authorList>
    </citation>
    <scope>NUCLEOTIDE SEQUENCE [LARGE SCALE GENOMIC DNA]</scope>
    <source>
        <strain evidence="3">UMSG2</strain>
    </source>
</reference>
<name>A0A420H871_9PEZI</name>
<feature type="region of interest" description="Disordered" evidence="2">
    <location>
        <begin position="1"/>
        <end position="128"/>
    </location>
</feature>
<accession>A0A420H871</accession>
<dbReference type="OrthoDB" id="3598282at2759"/>
<proteinExistence type="predicted"/>
<keyword evidence="4" id="KW-1185">Reference proteome</keyword>
<dbReference type="AlphaFoldDB" id="A0A420H871"/>
<protein>
    <submittedName>
        <fullName evidence="3">Putative m protein repeat protein</fullName>
    </submittedName>
</protein>
<dbReference type="Proteomes" id="UP000286134">
    <property type="component" value="Unassembled WGS sequence"/>
</dbReference>
<dbReference type="STRING" id="212602.A0A420H871"/>
<feature type="compositionally biased region" description="Polar residues" evidence="2">
    <location>
        <begin position="87"/>
        <end position="116"/>
    </location>
</feature>
<comment type="caution">
    <text evidence="3">The sequence shown here is derived from an EMBL/GenBank/DDBJ whole genome shotgun (WGS) entry which is preliminary data.</text>
</comment>
<evidence type="ECO:0000256" key="1">
    <source>
        <dbReference type="SAM" id="Coils"/>
    </source>
</evidence>
<feature type="compositionally biased region" description="Polar residues" evidence="2">
    <location>
        <begin position="35"/>
        <end position="58"/>
    </location>
</feature>
<organism evidence="3 4">
    <name type="scientific">Erysiphe neolycopersici</name>
    <dbReference type="NCBI Taxonomy" id="212602"/>
    <lineage>
        <taxon>Eukaryota</taxon>
        <taxon>Fungi</taxon>
        <taxon>Dikarya</taxon>
        <taxon>Ascomycota</taxon>
        <taxon>Pezizomycotina</taxon>
        <taxon>Leotiomycetes</taxon>
        <taxon>Erysiphales</taxon>
        <taxon>Erysiphaceae</taxon>
        <taxon>Erysiphe</taxon>
    </lineage>
</organism>
<feature type="coiled-coil region" evidence="1">
    <location>
        <begin position="161"/>
        <end position="254"/>
    </location>
</feature>
<evidence type="ECO:0000256" key="2">
    <source>
        <dbReference type="SAM" id="MobiDB-lite"/>
    </source>
</evidence>
<sequence length="380" mass="42651">MTDQEKAQKLAAAKRRVEQIKKKKSNVKKDINSSEATLSPSSSREIPNSFDQSHTNEATTEDSKTKDSVSSGEIEQEAAIYHITEPNFPSSPKTLVPELSNSINHDNSTSFSSTQEIEGLEKEDGSNRTQHLNMEGITSTQSVVESSGLFEIEGSSISKIRTEYHSQLEALKNENSKLEKECVTLRTSLVKVEVENHDLHRELKMLQSRQTLNMEHEGFEQTENESHTKLSKKIKELEEEIFELRRGIQLSSKNIQSHENSPVVTSSGAKFIDVDLGAYSSRRRDSSFSAKGGLGKLISNGLNAITGTSNGLGEDRTLEEDELLDFDEDAFRLAKEEESKQRIERIKNIKRALKEWEGWRLNLVDSRCNFGDGASPVFEI</sequence>
<evidence type="ECO:0000313" key="3">
    <source>
        <dbReference type="EMBL" id="RKF53618.1"/>
    </source>
</evidence>
<gene>
    <name evidence="3" type="ORF">OnM2_103002</name>
</gene>
<evidence type="ECO:0000313" key="4">
    <source>
        <dbReference type="Proteomes" id="UP000286134"/>
    </source>
</evidence>